<proteinExistence type="predicted"/>
<dbReference type="EMBL" id="JABANO010011750">
    <property type="protein sequence ID" value="KAF4742958.1"/>
    <property type="molecule type" value="Genomic_DNA"/>
</dbReference>
<reference evidence="1 2" key="1">
    <citation type="submission" date="2020-04" db="EMBL/GenBank/DDBJ databases">
        <title>Perkinsus olseni comparative genomics.</title>
        <authorList>
            <person name="Bogema D.R."/>
        </authorList>
    </citation>
    <scope>NUCLEOTIDE SEQUENCE [LARGE SCALE GENOMIC DNA]</scope>
    <source>
        <strain evidence="1 2">ATCC PRA-207</strain>
    </source>
</reference>
<organism evidence="1 2">
    <name type="scientific">Perkinsus olseni</name>
    <name type="common">Perkinsus atlanticus</name>
    <dbReference type="NCBI Taxonomy" id="32597"/>
    <lineage>
        <taxon>Eukaryota</taxon>
        <taxon>Sar</taxon>
        <taxon>Alveolata</taxon>
        <taxon>Perkinsozoa</taxon>
        <taxon>Perkinsea</taxon>
        <taxon>Perkinsida</taxon>
        <taxon>Perkinsidae</taxon>
        <taxon>Perkinsus</taxon>
    </lineage>
</organism>
<keyword evidence="2" id="KW-1185">Reference proteome</keyword>
<evidence type="ECO:0000313" key="2">
    <source>
        <dbReference type="Proteomes" id="UP000553632"/>
    </source>
</evidence>
<name>A0A7J6TCG7_PEROL</name>
<accession>A0A7J6TCG7</accession>
<gene>
    <name evidence="1" type="ORF">FOZ63_015714</name>
</gene>
<feature type="non-terminal residue" evidence="1">
    <location>
        <position position="1"/>
    </location>
</feature>
<protein>
    <submittedName>
        <fullName evidence="1">Uncharacterized protein</fullName>
    </submittedName>
</protein>
<dbReference type="Proteomes" id="UP000553632">
    <property type="component" value="Unassembled WGS sequence"/>
</dbReference>
<sequence length="106" mass="11513">SATQGIDLLPRGEYLYSGGCTRMSGLYPEARHCAMCSEVAEKELSTIYGKFDAIHAKDVAVPHGGLRQRQQSDGNPLTAQVVSRDGVVAPKPQENAANNYVNYKDE</sequence>
<evidence type="ECO:0000313" key="1">
    <source>
        <dbReference type="EMBL" id="KAF4742958.1"/>
    </source>
</evidence>
<feature type="non-terminal residue" evidence="1">
    <location>
        <position position="106"/>
    </location>
</feature>
<comment type="caution">
    <text evidence="1">The sequence shown here is derived from an EMBL/GenBank/DDBJ whole genome shotgun (WGS) entry which is preliminary data.</text>
</comment>
<dbReference type="AlphaFoldDB" id="A0A7J6TCG7"/>